<feature type="transmembrane region" description="Helical" evidence="1">
    <location>
        <begin position="84"/>
        <end position="104"/>
    </location>
</feature>
<gene>
    <name evidence="2" type="ORF">KUTeg_023311</name>
</gene>
<organism evidence="2 3">
    <name type="scientific">Tegillarca granosa</name>
    <name type="common">Malaysian cockle</name>
    <name type="synonym">Anadara granosa</name>
    <dbReference type="NCBI Taxonomy" id="220873"/>
    <lineage>
        <taxon>Eukaryota</taxon>
        <taxon>Metazoa</taxon>
        <taxon>Spiralia</taxon>
        <taxon>Lophotrochozoa</taxon>
        <taxon>Mollusca</taxon>
        <taxon>Bivalvia</taxon>
        <taxon>Autobranchia</taxon>
        <taxon>Pteriomorphia</taxon>
        <taxon>Arcoida</taxon>
        <taxon>Arcoidea</taxon>
        <taxon>Arcidae</taxon>
        <taxon>Tegillarca</taxon>
    </lineage>
</organism>
<feature type="transmembrane region" description="Helical" evidence="1">
    <location>
        <begin position="156"/>
        <end position="175"/>
    </location>
</feature>
<keyword evidence="1" id="KW-0472">Membrane</keyword>
<dbReference type="Proteomes" id="UP001217089">
    <property type="component" value="Unassembled WGS sequence"/>
</dbReference>
<dbReference type="EMBL" id="JARBDR010000921">
    <property type="protein sequence ID" value="KAJ8299251.1"/>
    <property type="molecule type" value="Genomic_DNA"/>
</dbReference>
<name>A0ABQ9E4A4_TEGGR</name>
<feature type="transmembrane region" description="Helical" evidence="1">
    <location>
        <begin position="21"/>
        <end position="41"/>
    </location>
</feature>
<comment type="caution">
    <text evidence="2">The sequence shown here is derived from an EMBL/GenBank/DDBJ whole genome shotgun (WGS) entry which is preliminary data.</text>
</comment>
<keyword evidence="1" id="KW-0812">Transmembrane</keyword>
<evidence type="ECO:0000256" key="1">
    <source>
        <dbReference type="SAM" id="Phobius"/>
    </source>
</evidence>
<evidence type="ECO:0000313" key="3">
    <source>
        <dbReference type="Proteomes" id="UP001217089"/>
    </source>
</evidence>
<evidence type="ECO:0000313" key="2">
    <source>
        <dbReference type="EMBL" id="KAJ8299251.1"/>
    </source>
</evidence>
<accession>A0ABQ9E4A4</accession>
<proteinExistence type="predicted"/>
<keyword evidence="3" id="KW-1185">Reference proteome</keyword>
<keyword evidence="1" id="KW-1133">Transmembrane helix</keyword>
<reference evidence="2 3" key="1">
    <citation type="submission" date="2022-12" db="EMBL/GenBank/DDBJ databases">
        <title>Chromosome-level genome of Tegillarca granosa.</title>
        <authorList>
            <person name="Kim J."/>
        </authorList>
    </citation>
    <scope>NUCLEOTIDE SEQUENCE [LARGE SCALE GENOMIC DNA]</scope>
    <source>
        <strain evidence="2">Teg-2019</strain>
        <tissue evidence="2">Adductor muscle</tissue>
    </source>
</reference>
<feature type="transmembrane region" description="Helical" evidence="1">
    <location>
        <begin position="116"/>
        <end position="136"/>
    </location>
</feature>
<sequence length="182" mass="20305">MDNIMDNRHKIDSKKKVVSTIFLTVAALIFVCIASFADLWWETYTYVQDSTSKNRRVTFKYGLWENVNCVDGVCTRQGVDSTGWIIFTRLMGITGLILCSMSLVSQIAYLFSEKPALKYIGALLFLTALVVTGEFHKLSTSLTGQSLRYGTLPLGLLFFSSFMSTIAAIFLVVNLSRPAKTV</sequence>
<protein>
    <submittedName>
        <fullName evidence="2">Uncharacterized protein</fullName>
    </submittedName>
</protein>